<reference evidence="1" key="1">
    <citation type="submission" date="2023-02" db="EMBL/GenBank/DDBJ databases">
        <title>Pathogen: clinical or host-associated sample.</title>
        <authorList>
            <person name="Hergert J."/>
            <person name="Casey R."/>
            <person name="Wagner J."/>
            <person name="Young E.L."/>
            <person name="Oakeson K.F."/>
        </authorList>
    </citation>
    <scope>NUCLEOTIDE SEQUENCE</scope>
    <source>
        <strain evidence="1">2022CK-00830</strain>
    </source>
</reference>
<dbReference type="AlphaFoldDB" id="A0AAX3MZS0"/>
<evidence type="ECO:0000313" key="2">
    <source>
        <dbReference type="Proteomes" id="UP001220962"/>
    </source>
</evidence>
<dbReference type="InterPro" id="IPR002763">
    <property type="entry name" value="DUF72"/>
</dbReference>
<dbReference type="Gene3D" id="3.20.20.410">
    <property type="entry name" value="Protein of unknown function UPF0759"/>
    <property type="match status" value="1"/>
</dbReference>
<dbReference type="RefSeq" id="WP_047914494.1">
    <property type="nucleotide sequence ID" value="NZ_CP118101.1"/>
</dbReference>
<dbReference type="Proteomes" id="UP001220962">
    <property type="component" value="Chromosome"/>
</dbReference>
<protein>
    <submittedName>
        <fullName evidence="1">DUF72 domain-containing protein</fullName>
    </submittedName>
</protein>
<gene>
    <name evidence="1" type="ORF">PUW23_20475</name>
</gene>
<dbReference type="SUPFAM" id="SSF117396">
    <property type="entry name" value="TM1631-like"/>
    <property type="match status" value="1"/>
</dbReference>
<evidence type="ECO:0000313" key="1">
    <source>
        <dbReference type="EMBL" id="WDH81847.1"/>
    </source>
</evidence>
<name>A0AAX3MZS0_9BACL</name>
<dbReference type="PANTHER" id="PTHR30348:SF13">
    <property type="entry name" value="UPF0759 PROTEIN YUNF"/>
    <property type="match status" value="1"/>
</dbReference>
<organism evidence="1 2">
    <name type="scientific">Paenibacillus urinalis</name>
    <dbReference type="NCBI Taxonomy" id="521520"/>
    <lineage>
        <taxon>Bacteria</taxon>
        <taxon>Bacillati</taxon>
        <taxon>Bacillota</taxon>
        <taxon>Bacilli</taxon>
        <taxon>Bacillales</taxon>
        <taxon>Paenibacillaceae</taxon>
        <taxon>Paenibacillus</taxon>
    </lineage>
</organism>
<dbReference type="EMBL" id="CP118101">
    <property type="protein sequence ID" value="WDH81847.1"/>
    <property type="molecule type" value="Genomic_DNA"/>
</dbReference>
<sequence>MINIGLTGWGDHDDLYLPGTKPKDKLIEYSAHFPVVEVDSSFYAVQPAERMARWTEETPDQFSFIVKAYQGMTGHLRGKPYFPDTDTMYAAFMESLAPMIEKGKMKAVLFQFPPWFDCNRENVGTLRSIKGRMQHIPCALEFRHRSWFEGEMLHRTLAFMKKEGWIHSICDEPNAGQGSIPTVLSATDADLSIVRFHGRNASGWHQSGAPNWREVRYLYRYNKEELSEWKERLDQLEKQSQEICVVFNNNSGGDAAANAKQLMTMLGMTPQPLASEVIRKKQEEEPEQLELF</sequence>
<dbReference type="Pfam" id="PF01904">
    <property type="entry name" value="DUF72"/>
    <property type="match status" value="1"/>
</dbReference>
<accession>A0AAX3MZS0</accession>
<proteinExistence type="predicted"/>
<dbReference type="InterPro" id="IPR036520">
    <property type="entry name" value="UPF0759_sf"/>
</dbReference>
<dbReference type="PANTHER" id="PTHR30348">
    <property type="entry name" value="UNCHARACTERIZED PROTEIN YECE"/>
    <property type="match status" value="1"/>
</dbReference>